<protein>
    <submittedName>
        <fullName evidence="1">Uncharacterized protein</fullName>
    </submittedName>
</protein>
<dbReference type="EMBL" id="QSCS01000010">
    <property type="protein sequence ID" value="RGY26676.1"/>
    <property type="molecule type" value="Genomic_DNA"/>
</dbReference>
<evidence type="ECO:0000313" key="1">
    <source>
        <dbReference type="EMBL" id="RGY26676.1"/>
    </source>
</evidence>
<comment type="caution">
    <text evidence="1">The sequence shown here is derived from an EMBL/GenBank/DDBJ whole genome shotgun (WGS) entry which is preliminary data.</text>
</comment>
<name>A0A413J5Z5_9BACE</name>
<dbReference type="AlphaFoldDB" id="A0A413J5Z5"/>
<dbReference type="RefSeq" id="WP_122134275.1">
    <property type="nucleotide sequence ID" value="NZ_QSCQ01000010.1"/>
</dbReference>
<gene>
    <name evidence="1" type="ORF">DXA49_07985</name>
</gene>
<reference evidence="1 2" key="1">
    <citation type="submission" date="2018-08" db="EMBL/GenBank/DDBJ databases">
        <title>A genome reference for cultivated species of the human gut microbiota.</title>
        <authorList>
            <person name="Zou Y."/>
            <person name="Xue W."/>
            <person name="Luo G."/>
        </authorList>
    </citation>
    <scope>NUCLEOTIDE SEQUENCE [LARGE SCALE GENOMIC DNA]</scope>
    <source>
        <strain evidence="1 2">OF02-6LB</strain>
    </source>
</reference>
<dbReference type="Proteomes" id="UP000284431">
    <property type="component" value="Unassembled WGS sequence"/>
</dbReference>
<sequence>MANHGYCQNCWWHKDGVCFMQSVETKDESYCPDYANRDKLNKKGTLDELLAKWEAKGVTLNIMRLE</sequence>
<accession>A0A413J5Z5</accession>
<organism evidence="1 2">
    <name type="scientific">Bacteroides caccae</name>
    <dbReference type="NCBI Taxonomy" id="47678"/>
    <lineage>
        <taxon>Bacteria</taxon>
        <taxon>Pseudomonadati</taxon>
        <taxon>Bacteroidota</taxon>
        <taxon>Bacteroidia</taxon>
        <taxon>Bacteroidales</taxon>
        <taxon>Bacteroidaceae</taxon>
        <taxon>Bacteroides</taxon>
    </lineage>
</organism>
<proteinExistence type="predicted"/>
<evidence type="ECO:0000313" key="2">
    <source>
        <dbReference type="Proteomes" id="UP000284431"/>
    </source>
</evidence>